<gene>
    <name evidence="1" type="ORF">GCM10023168_21710</name>
</gene>
<sequence>MKVDELLMKVKDAVTVGRVYGEPYEKNGLTVIPAAFVMGGGGGGSGQDQTGGEGEGGGFGMSGRPAGAFLIRGQEVTWRPAVDPNRIMTVVGIVAVVWLVTRPARHRARAALRAAAH</sequence>
<dbReference type="RefSeq" id="WP_345205665.1">
    <property type="nucleotide sequence ID" value="NZ_BAABGM010000013.1"/>
</dbReference>
<evidence type="ECO:0000313" key="2">
    <source>
        <dbReference type="Proteomes" id="UP001500945"/>
    </source>
</evidence>
<accession>A0ABP8KGX1</accession>
<dbReference type="EMBL" id="BAABGM010000013">
    <property type="protein sequence ID" value="GAA4406580.1"/>
    <property type="molecule type" value="Genomic_DNA"/>
</dbReference>
<name>A0ABP8KGX1_9MICO</name>
<protein>
    <recommendedName>
        <fullName evidence="3">Sporulation protein</fullName>
    </recommendedName>
</protein>
<dbReference type="Proteomes" id="UP001500945">
    <property type="component" value="Unassembled WGS sequence"/>
</dbReference>
<proteinExistence type="predicted"/>
<keyword evidence="2" id="KW-1185">Reference proteome</keyword>
<evidence type="ECO:0000313" key="1">
    <source>
        <dbReference type="EMBL" id="GAA4406580.1"/>
    </source>
</evidence>
<reference evidence="2" key="1">
    <citation type="journal article" date="2019" name="Int. J. Syst. Evol. Microbiol.">
        <title>The Global Catalogue of Microorganisms (GCM) 10K type strain sequencing project: providing services to taxonomists for standard genome sequencing and annotation.</title>
        <authorList>
            <consortium name="The Broad Institute Genomics Platform"/>
            <consortium name="The Broad Institute Genome Sequencing Center for Infectious Disease"/>
            <person name="Wu L."/>
            <person name="Ma J."/>
        </authorList>
    </citation>
    <scope>NUCLEOTIDE SEQUENCE [LARGE SCALE GENOMIC DNA]</scope>
    <source>
        <strain evidence="2">JCM 17809</strain>
    </source>
</reference>
<evidence type="ECO:0008006" key="3">
    <source>
        <dbReference type="Google" id="ProtNLM"/>
    </source>
</evidence>
<comment type="caution">
    <text evidence="1">The sequence shown here is derived from an EMBL/GenBank/DDBJ whole genome shotgun (WGS) entry which is preliminary data.</text>
</comment>
<organism evidence="1 2">
    <name type="scientific">Fodinibacter luteus</name>
    <dbReference type="NCBI Taxonomy" id="552064"/>
    <lineage>
        <taxon>Bacteria</taxon>
        <taxon>Bacillati</taxon>
        <taxon>Actinomycetota</taxon>
        <taxon>Actinomycetes</taxon>
        <taxon>Micrococcales</taxon>
        <taxon>Intrasporangiaceae</taxon>
        <taxon>Fodinibacter (ex Wang et al. 2009)</taxon>
    </lineage>
</organism>